<dbReference type="EMBL" id="JAVDXU010000001">
    <property type="protein sequence ID" value="MDR7269539.1"/>
    <property type="molecule type" value="Genomic_DNA"/>
</dbReference>
<keyword evidence="2" id="KW-1185">Reference proteome</keyword>
<dbReference type="RefSeq" id="WP_310264353.1">
    <property type="nucleotide sequence ID" value="NZ_JAVDXU010000001.1"/>
</dbReference>
<evidence type="ECO:0000313" key="1">
    <source>
        <dbReference type="EMBL" id="MDR7269539.1"/>
    </source>
</evidence>
<accession>A0ABU1YL06</accession>
<proteinExistence type="predicted"/>
<name>A0ABU1YL06_ROSSA</name>
<reference evidence="1 2" key="1">
    <citation type="submission" date="2023-07" db="EMBL/GenBank/DDBJ databases">
        <title>Sorghum-associated microbial communities from plants grown in Nebraska, USA.</title>
        <authorList>
            <person name="Schachtman D."/>
        </authorList>
    </citation>
    <scope>NUCLEOTIDE SEQUENCE [LARGE SCALE GENOMIC DNA]</scope>
    <source>
        <strain evidence="1 2">BE314</strain>
    </source>
</reference>
<comment type="caution">
    <text evidence="1">The sequence shown here is derived from an EMBL/GenBank/DDBJ whole genome shotgun (WGS) entry which is preliminary data.</text>
</comment>
<evidence type="ECO:0000313" key="2">
    <source>
        <dbReference type="Proteomes" id="UP001180453"/>
    </source>
</evidence>
<sequence>MASRIRKPRADVDPPAPVVPGLGLPVRLLPHDWPFLYSVLANGDVVVNKRLALAQPAKAGRKRVDTDAGDALM</sequence>
<dbReference type="Proteomes" id="UP001180453">
    <property type="component" value="Unassembled WGS sequence"/>
</dbReference>
<protein>
    <submittedName>
        <fullName evidence="1">Uncharacterized protein</fullName>
    </submittedName>
</protein>
<organism evidence="1 2">
    <name type="scientific">Roseateles saccharophilus</name>
    <name type="common">Pseudomonas saccharophila</name>
    <dbReference type="NCBI Taxonomy" id="304"/>
    <lineage>
        <taxon>Bacteria</taxon>
        <taxon>Pseudomonadati</taxon>
        <taxon>Pseudomonadota</taxon>
        <taxon>Betaproteobacteria</taxon>
        <taxon>Burkholderiales</taxon>
        <taxon>Sphaerotilaceae</taxon>
        <taxon>Roseateles</taxon>
    </lineage>
</organism>
<gene>
    <name evidence="1" type="ORF">J2X20_002168</name>
</gene>